<comment type="caution">
    <text evidence="1">The sequence shown here is derived from an EMBL/GenBank/DDBJ whole genome shotgun (WGS) entry which is preliminary data.</text>
</comment>
<dbReference type="Proteomes" id="UP000323909">
    <property type="component" value="Unassembled WGS sequence"/>
</dbReference>
<proteinExistence type="predicted"/>
<dbReference type="EMBL" id="VWXT01000774">
    <property type="protein sequence ID" value="KAA6167500.1"/>
    <property type="molecule type" value="Genomic_DNA"/>
</dbReference>
<gene>
    <name evidence="1" type="ORF">F3K53_32265</name>
</gene>
<evidence type="ECO:0000313" key="2">
    <source>
        <dbReference type="Proteomes" id="UP000323909"/>
    </source>
</evidence>
<evidence type="ECO:0000313" key="1">
    <source>
        <dbReference type="EMBL" id="KAA6167500.1"/>
    </source>
</evidence>
<dbReference type="AlphaFoldDB" id="A0A5M8E6J0"/>
<feature type="non-terminal residue" evidence="1">
    <location>
        <position position="1"/>
    </location>
</feature>
<organism evidence="1 2">
    <name type="scientific">Pseudomonas veronii</name>
    <dbReference type="NCBI Taxonomy" id="76761"/>
    <lineage>
        <taxon>Bacteria</taxon>
        <taxon>Pseudomonadati</taxon>
        <taxon>Pseudomonadota</taxon>
        <taxon>Gammaproteobacteria</taxon>
        <taxon>Pseudomonadales</taxon>
        <taxon>Pseudomonadaceae</taxon>
        <taxon>Pseudomonas</taxon>
    </lineage>
</organism>
<protein>
    <submittedName>
        <fullName evidence="1">Uncharacterized protein</fullName>
    </submittedName>
</protein>
<sequence>GASLLAKNAMAPRLFRVNALSLATFASKLAPTTSFNAVRFEAVCQRFLSVTCYCWPATSSFSAGCCWYCR</sequence>
<name>A0A5M8E6J0_PSEVE</name>
<reference evidence="1 2" key="1">
    <citation type="submission" date="2019-09" db="EMBL/GenBank/DDBJ databases">
        <title>Genomic sequencing of 4 copper resistant soil isolates.</title>
        <authorList>
            <person name="Havryliuk O."/>
        </authorList>
    </citation>
    <scope>NUCLEOTIDE SEQUENCE [LARGE SCALE GENOMIC DNA]</scope>
    <source>
        <strain evidence="1 2">UKR4</strain>
    </source>
</reference>
<accession>A0A5M8E6J0</accession>